<comment type="caution">
    <text evidence="1">The sequence shown here is derived from an EMBL/GenBank/DDBJ whole genome shotgun (WGS) entry which is preliminary data.</text>
</comment>
<reference evidence="1" key="1">
    <citation type="submission" date="2021-01" db="EMBL/GenBank/DDBJ databases">
        <authorList>
            <consortium name="Genoscope - CEA"/>
            <person name="William W."/>
        </authorList>
    </citation>
    <scope>NUCLEOTIDE SEQUENCE</scope>
</reference>
<gene>
    <name evidence="1" type="ORF">PPRIM_AZ9-3.1.T1000101</name>
</gene>
<dbReference type="Proteomes" id="UP000688137">
    <property type="component" value="Unassembled WGS sequence"/>
</dbReference>
<proteinExistence type="predicted"/>
<dbReference type="OMA" id="MNCFLEQ"/>
<sequence>MNSFLEQPFQYRQLRSISFSPYNDNNFIKQLKRQLHYPPQKIMQLESYEYVQIPEQDETNIISSDSIQHYQKLTKDRKNSLNVDLNPINLKQEQAQSADINQYKLNVPKFVVVKQLNQKIVRKKKKKINPINPQDCNDDDIQQQTIVLETNNMNTETETKKDKISFLPEIKKKKLQIEEQPIQRSARYQQLMKKSVEDQFVELQSLIKKMQKQPINKKEKRVTFLL</sequence>
<protein>
    <submittedName>
        <fullName evidence="1">Uncharacterized protein</fullName>
    </submittedName>
</protein>
<dbReference type="EMBL" id="CAJJDM010000103">
    <property type="protein sequence ID" value="CAD8096115.1"/>
    <property type="molecule type" value="Genomic_DNA"/>
</dbReference>
<dbReference type="AlphaFoldDB" id="A0A8S1P0Y2"/>
<evidence type="ECO:0000313" key="2">
    <source>
        <dbReference type="Proteomes" id="UP000688137"/>
    </source>
</evidence>
<accession>A0A8S1P0Y2</accession>
<name>A0A8S1P0Y2_PARPR</name>
<evidence type="ECO:0000313" key="1">
    <source>
        <dbReference type="EMBL" id="CAD8096115.1"/>
    </source>
</evidence>
<organism evidence="1 2">
    <name type="scientific">Paramecium primaurelia</name>
    <dbReference type="NCBI Taxonomy" id="5886"/>
    <lineage>
        <taxon>Eukaryota</taxon>
        <taxon>Sar</taxon>
        <taxon>Alveolata</taxon>
        <taxon>Ciliophora</taxon>
        <taxon>Intramacronucleata</taxon>
        <taxon>Oligohymenophorea</taxon>
        <taxon>Peniculida</taxon>
        <taxon>Parameciidae</taxon>
        <taxon>Paramecium</taxon>
    </lineage>
</organism>
<keyword evidence="2" id="KW-1185">Reference proteome</keyword>